<accession>A0ACB9TJV6</accession>
<comment type="caution">
    <text evidence="1">The sequence shown here is derived from an EMBL/GenBank/DDBJ whole genome shotgun (WGS) entry which is preliminary data.</text>
</comment>
<sequence>MANMEKQIRPVFTLELNYKIVPGLVTIGKYDGTHPCLTAATTADKVVIHSPHRRSAAVTGRVVWSESNREIATLNINQTITALCAGTLIPGDDKDVLIIGTATHILTYHVHDNKDIFYKECGDGVKALTLGNFKDSKAPIVLVGGNSSVHGFDHAGNEMFWTAIGDVVTSLILMDYNKDGFNELIVSSEDYNIRVYNGDQIINEHTETEVVTGLINLPENKFAYSVSNGTIGVYEQDVRLWRVKSKNFAISIYSYDLLGKGTAQLITGWSNGKIDCRCITTGEVLFKDIMPHGMAGIVEGDYRSIGKADLICVSAEGEVRGYTTTKSFAAISSNEHEQETVRELLAQKQQLLQELKHYENHSKGNNGSDLDNQDGMGIPANTRLQISISANSESKIKNHVEVFIGTNNNTIIKAVIVFGEGIFTGETLVVHPPSSKLNTYLAVPLYPPKDNPVDIHMKILVGFPNSTQFHVFEMTRQLPRFSMYALETSPKAKPDSYVTFKVNERLQRFCMWINQNFLLPHEIELPNEPHLRVNLKCLRDHSTLAMVFEFSGKVTIYTNNLPLAADLVQSLARFLNVESLESEASFPVEEDNLKNYVNKLTEIQDARVRLGTDIADRLRQVRELVIRAEDSRINNLNDMPKYYKELDNVNKDLISTYNVRLSNYDEGLETMKNINTIIQKSSRLRVGQKSSNMINHCRTAIKSNNTEGLIKIIRTGYL</sequence>
<evidence type="ECO:0000313" key="2">
    <source>
        <dbReference type="Proteomes" id="UP001056778"/>
    </source>
</evidence>
<evidence type="ECO:0000313" key="1">
    <source>
        <dbReference type="EMBL" id="KAI4467151.1"/>
    </source>
</evidence>
<proteinExistence type="predicted"/>
<protein>
    <submittedName>
        <fullName evidence="1">Bardet-biedl syndrome 2 protein</fullName>
    </submittedName>
</protein>
<keyword evidence="2" id="KW-1185">Reference proteome</keyword>
<dbReference type="Proteomes" id="UP001056778">
    <property type="component" value="Chromosome 2"/>
</dbReference>
<organism evidence="1 2">
    <name type="scientific">Holotrichia oblita</name>
    <name type="common">Chafer beetle</name>
    <dbReference type="NCBI Taxonomy" id="644536"/>
    <lineage>
        <taxon>Eukaryota</taxon>
        <taxon>Metazoa</taxon>
        <taxon>Ecdysozoa</taxon>
        <taxon>Arthropoda</taxon>
        <taxon>Hexapoda</taxon>
        <taxon>Insecta</taxon>
        <taxon>Pterygota</taxon>
        <taxon>Neoptera</taxon>
        <taxon>Endopterygota</taxon>
        <taxon>Coleoptera</taxon>
        <taxon>Polyphaga</taxon>
        <taxon>Scarabaeiformia</taxon>
        <taxon>Scarabaeidae</taxon>
        <taxon>Melolonthinae</taxon>
        <taxon>Holotrichia</taxon>
    </lineage>
</organism>
<reference evidence="1" key="1">
    <citation type="submission" date="2022-04" db="EMBL/GenBank/DDBJ databases">
        <title>Chromosome-scale genome assembly of Holotrichia oblita Faldermann.</title>
        <authorList>
            <person name="Rongchong L."/>
        </authorList>
    </citation>
    <scope>NUCLEOTIDE SEQUENCE</scope>
    <source>
        <strain evidence="1">81SQS9</strain>
    </source>
</reference>
<gene>
    <name evidence="1" type="ORF">MML48_2g00011379</name>
</gene>
<name>A0ACB9TJV6_HOLOL</name>
<dbReference type="EMBL" id="CM043016">
    <property type="protein sequence ID" value="KAI4467151.1"/>
    <property type="molecule type" value="Genomic_DNA"/>
</dbReference>